<dbReference type="EMBL" id="FOVO01000019">
    <property type="protein sequence ID" value="SFN74345.1"/>
    <property type="molecule type" value="Genomic_DNA"/>
</dbReference>
<evidence type="ECO:0000256" key="8">
    <source>
        <dbReference type="ARBA" id="ARBA00023136"/>
    </source>
</evidence>
<evidence type="ECO:0000256" key="5">
    <source>
        <dbReference type="ARBA" id="ARBA00022519"/>
    </source>
</evidence>
<keyword evidence="6 9" id="KW-0812">Transmembrane</keyword>
<evidence type="ECO:0000256" key="4">
    <source>
        <dbReference type="ARBA" id="ARBA00022475"/>
    </source>
</evidence>
<evidence type="ECO:0000256" key="2">
    <source>
        <dbReference type="ARBA" id="ARBA00009803"/>
    </source>
</evidence>
<comment type="similarity">
    <text evidence="2">Belongs to the universal stress protein B family.</text>
</comment>
<feature type="transmembrane region" description="Helical" evidence="9">
    <location>
        <begin position="6"/>
        <end position="24"/>
    </location>
</feature>
<keyword evidence="7 9" id="KW-1133">Transmembrane helix</keyword>
<keyword evidence="11" id="KW-1185">Reference proteome</keyword>
<evidence type="ECO:0000256" key="6">
    <source>
        <dbReference type="ARBA" id="ARBA00022692"/>
    </source>
</evidence>
<evidence type="ECO:0000256" key="7">
    <source>
        <dbReference type="ARBA" id="ARBA00022989"/>
    </source>
</evidence>
<evidence type="ECO:0000256" key="3">
    <source>
        <dbReference type="ARBA" id="ARBA00021128"/>
    </source>
</evidence>
<protein>
    <recommendedName>
        <fullName evidence="3">Universal stress protein B</fullName>
    </recommendedName>
</protein>
<dbReference type="InterPro" id="IPR019598">
    <property type="entry name" value="Universal_stress_protein_B"/>
</dbReference>
<name>A0A1I5BHY2_9GAMM</name>
<proteinExistence type="inferred from homology"/>
<keyword evidence="4" id="KW-1003">Cell membrane</keyword>
<dbReference type="AlphaFoldDB" id="A0A1I5BHY2"/>
<evidence type="ECO:0000256" key="1">
    <source>
        <dbReference type="ARBA" id="ARBA00004429"/>
    </source>
</evidence>
<evidence type="ECO:0000313" key="10">
    <source>
        <dbReference type="EMBL" id="SFN74345.1"/>
    </source>
</evidence>
<dbReference type="NCBIfam" id="NF003435">
    <property type="entry name" value="PRK04960.1"/>
    <property type="match status" value="1"/>
</dbReference>
<keyword evidence="5" id="KW-0997">Cell inner membrane</keyword>
<organism evidence="10 11">
    <name type="scientific">Xenorhabdus japonica</name>
    <dbReference type="NCBI Taxonomy" id="53341"/>
    <lineage>
        <taxon>Bacteria</taxon>
        <taxon>Pseudomonadati</taxon>
        <taxon>Pseudomonadota</taxon>
        <taxon>Gammaproteobacteria</taxon>
        <taxon>Enterobacterales</taxon>
        <taxon>Morganellaceae</taxon>
        <taxon>Xenorhabdus</taxon>
    </lineage>
</organism>
<accession>A0A1I5BHY2</accession>
<sequence>MFSTTALFWAVCLICIINIIRYFSSLRVLLSILRESDPMLYQSVDGNGFFKTSGQFNKQFRLVRYINSQGYINHHNSDIVLLCERMRKQFILTGILCGVVLLCLIAIML</sequence>
<feature type="transmembrane region" description="Helical" evidence="9">
    <location>
        <begin position="90"/>
        <end position="108"/>
    </location>
</feature>
<comment type="subcellular location">
    <subcellularLocation>
        <location evidence="1">Cell inner membrane</location>
        <topology evidence="1">Multi-pass membrane protein</topology>
    </subcellularLocation>
</comment>
<evidence type="ECO:0000313" key="11">
    <source>
        <dbReference type="Proteomes" id="UP000199011"/>
    </source>
</evidence>
<evidence type="ECO:0000256" key="9">
    <source>
        <dbReference type="SAM" id="Phobius"/>
    </source>
</evidence>
<keyword evidence="8 9" id="KW-0472">Membrane</keyword>
<dbReference type="RefSeq" id="WP_092519443.1">
    <property type="nucleotide sequence ID" value="NZ_CAWRAH010000034.1"/>
</dbReference>
<dbReference type="Pfam" id="PF10625">
    <property type="entry name" value="UspB"/>
    <property type="match status" value="1"/>
</dbReference>
<reference evidence="11" key="1">
    <citation type="submission" date="2016-10" db="EMBL/GenBank/DDBJ databases">
        <authorList>
            <person name="Varghese N."/>
            <person name="Submissions S."/>
        </authorList>
    </citation>
    <scope>NUCLEOTIDE SEQUENCE [LARGE SCALE GENOMIC DNA]</scope>
    <source>
        <strain evidence="11">DSM 16522</strain>
    </source>
</reference>
<dbReference type="OrthoDB" id="6432605at2"/>
<gene>
    <name evidence="10" type="ORF">SAMN05421579_11934</name>
</gene>
<dbReference type="GO" id="GO:0005886">
    <property type="term" value="C:plasma membrane"/>
    <property type="evidence" value="ECO:0007669"/>
    <property type="project" value="UniProtKB-SubCell"/>
</dbReference>
<dbReference type="STRING" id="53341.SAMN05421579_11934"/>
<dbReference type="Proteomes" id="UP000199011">
    <property type="component" value="Unassembled WGS sequence"/>
</dbReference>